<dbReference type="InterPro" id="IPR029046">
    <property type="entry name" value="LolA/LolB/LppX"/>
</dbReference>
<proteinExistence type="inferred from homology"/>
<evidence type="ECO:0000256" key="3">
    <source>
        <dbReference type="ARBA" id="ARBA00011245"/>
    </source>
</evidence>
<feature type="chain" id="PRO_5015206487" description="Outer-membrane lipoprotein carrier protein" evidence="10">
    <location>
        <begin position="27"/>
        <end position="229"/>
    </location>
</feature>
<evidence type="ECO:0000256" key="10">
    <source>
        <dbReference type="HAMAP-Rule" id="MF_00240"/>
    </source>
</evidence>
<dbReference type="Gene3D" id="2.50.20.10">
    <property type="entry name" value="Lipoprotein localisation LolA/LolB/LppX"/>
    <property type="match status" value="1"/>
</dbReference>
<evidence type="ECO:0000313" key="11">
    <source>
        <dbReference type="EMBL" id="PQA47964.1"/>
    </source>
</evidence>
<dbReference type="InterPro" id="IPR018323">
    <property type="entry name" value="OM_lipoprot_carrier_LolA_Pbac"/>
</dbReference>
<evidence type="ECO:0000313" key="12">
    <source>
        <dbReference type="Proteomes" id="UP000243900"/>
    </source>
</evidence>
<keyword evidence="5 10" id="KW-0813">Transport</keyword>
<dbReference type="HAMAP" id="MF_00240">
    <property type="entry name" value="LolA"/>
    <property type="match status" value="1"/>
</dbReference>
<evidence type="ECO:0000256" key="7">
    <source>
        <dbReference type="ARBA" id="ARBA00022764"/>
    </source>
</evidence>
<dbReference type="GO" id="GO:0042597">
    <property type="term" value="C:periplasmic space"/>
    <property type="evidence" value="ECO:0007669"/>
    <property type="project" value="UniProtKB-SubCell"/>
</dbReference>
<dbReference type="SUPFAM" id="SSF89392">
    <property type="entry name" value="Prokaryotic lipoproteins and lipoprotein localization factors"/>
    <property type="match status" value="1"/>
</dbReference>
<organism evidence="11 12">
    <name type="scientific">Amnimonas aquatica</name>
    <dbReference type="NCBI Taxonomy" id="2094561"/>
    <lineage>
        <taxon>Bacteria</taxon>
        <taxon>Pseudomonadati</taxon>
        <taxon>Pseudomonadota</taxon>
        <taxon>Gammaproteobacteria</taxon>
        <taxon>Moraxellales</taxon>
        <taxon>Moraxellaceae</taxon>
        <taxon>Amnimonas</taxon>
    </lineage>
</organism>
<name>A0A2P6ATP6_9GAMM</name>
<dbReference type="PANTHER" id="PTHR35869">
    <property type="entry name" value="OUTER-MEMBRANE LIPOPROTEIN CARRIER PROTEIN"/>
    <property type="match status" value="1"/>
</dbReference>
<keyword evidence="12" id="KW-1185">Reference proteome</keyword>
<sequence length="229" mass="24572" precursor="true">MPGKNTLLATLTLSLAGLLASAPLSAADVAVKPAPAKPAAAADDSAAGTELAQRLKAMTSVQADFTQTSQLSGGRQPQVVTGTLSARKPGLFRWEVRQPYQQLIVADGKDIRIHDPDLQQMTIRPLGDEWAQTPALLFSGDVSGLRQQFAISRRQNGALTEFTLTPKAKDAVFAGVTLQFKGDEPFAMKLDDSLGQKTSIEFFRVKRNGKLADSLFKLVPPAGTDIIRE</sequence>
<keyword evidence="7 10" id="KW-0574">Periplasm</keyword>
<dbReference type="Pfam" id="PF03548">
    <property type="entry name" value="LolA"/>
    <property type="match status" value="1"/>
</dbReference>
<reference evidence="12" key="1">
    <citation type="submission" date="2018-02" db="EMBL/GenBank/DDBJ databases">
        <title>Genome sequencing of Solimonas sp. HR-BB.</title>
        <authorList>
            <person name="Lee Y."/>
            <person name="Jeon C.O."/>
        </authorList>
    </citation>
    <scope>NUCLEOTIDE SEQUENCE [LARGE SCALE GENOMIC DNA]</scope>
    <source>
        <strain evidence="12">HR-E</strain>
    </source>
</reference>
<keyword evidence="9 10" id="KW-0143">Chaperone</keyword>
<evidence type="ECO:0000256" key="2">
    <source>
        <dbReference type="ARBA" id="ARBA00007615"/>
    </source>
</evidence>
<dbReference type="GO" id="GO:0044874">
    <property type="term" value="P:lipoprotein localization to outer membrane"/>
    <property type="evidence" value="ECO:0007669"/>
    <property type="project" value="UniProtKB-UniRule"/>
</dbReference>
<dbReference type="AlphaFoldDB" id="A0A2P6ATP6"/>
<evidence type="ECO:0000256" key="5">
    <source>
        <dbReference type="ARBA" id="ARBA00022448"/>
    </source>
</evidence>
<dbReference type="PANTHER" id="PTHR35869:SF1">
    <property type="entry name" value="OUTER-MEMBRANE LIPOPROTEIN CARRIER PROTEIN"/>
    <property type="match status" value="1"/>
</dbReference>
<evidence type="ECO:0000256" key="4">
    <source>
        <dbReference type="ARBA" id="ARBA00014035"/>
    </source>
</evidence>
<protein>
    <recommendedName>
        <fullName evidence="4 10">Outer-membrane lipoprotein carrier protein</fullName>
    </recommendedName>
</protein>
<comment type="subunit">
    <text evidence="3 10">Monomer.</text>
</comment>
<evidence type="ECO:0000256" key="8">
    <source>
        <dbReference type="ARBA" id="ARBA00022927"/>
    </source>
</evidence>
<comment type="similarity">
    <text evidence="2 10">Belongs to the LolA family.</text>
</comment>
<accession>A0A2P6ATP6</accession>
<feature type="signal peptide" evidence="10">
    <location>
        <begin position="1"/>
        <end position="26"/>
    </location>
</feature>
<keyword evidence="8 10" id="KW-0653">Protein transport</keyword>
<dbReference type="EMBL" id="PTQZ01000055">
    <property type="protein sequence ID" value="PQA47964.1"/>
    <property type="molecule type" value="Genomic_DNA"/>
</dbReference>
<comment type="function">
    <text evidence="10">Participates in the translocation of lipoproteins from the inner membrane to the outer membrane. Only forms a complex with a lipoprotein if the residue after the N-terminal Cys is not an aspartate (The Asp acts as a targeting signal to indicate that the lipoprotein should stay in the inner membrane).</text>
</comment>
<dbReference type="OrthoDB" id="9787361at2"/>
<comment type="caution">
    <text evidence="11">The sequence shown here is derived from an EMBL/GenBank/DDBJ whole genome shotgun (WGS) entry which is preliminary data.</text>
</comment>
<evidence type="ECO:0000256" key="1">
    <source>
        <dbReference type="ARBA" id="ARBA00004418"/>
    </source>
</evidence>
<gene>
    <name evidence="10 11" type="primary">lolA</name>
    <name evidence="11" type="ORF">C5O18_03730</name>
</gene>
<dbReference type="CDD" id="cd16325">
    <property type="entry name" value="LolA"/>
    <property type="match status" value="1"/>
</dbReference>
<evidence type="ECO:0000256" key="6">
    <source>
        <dbReference type="ARBA" id="ARBA00022729"/>
    </source>
</evidence>
<keyword evidence="6 10" id="KW-0732">Signal</keyword>
<dbReference type="RefSeq" id="WP_105191591.1">
    <property type="nucleotide sequence ID" value="NZ_PTQZ01000055.1"/>
</dbReference>
<dbReference type="InterPro" id="IPR004564">
    <property type="entry name" value="OM_lipoprot_carrier_LolA-like"/>
</dbReference>
<dbReference type="GO" id="GO:0042953">
    <property type="term" value="P:lipoprotein transport"/>
    <property type="evidence" value="ECO:0007669"/>
    <property type="project" value="InterPro"/>
</dbReference>
<dbReference type="Proteomes" id="UP000243900">
    <property type="component" value="Unassembled WGS sequence"/>
</dbReference>
<keyword evidence="11" id="KW-0449">Lipoprotein</keyword>
<comment type="subcellular location">
    <subcellularLocation>
        <location evidence="1 10">Periplasm</location>
    </subcellularLocation>
</comment>
<dbReference type="NCBIfam" id="TIGR00547">
    <property type="entry name" value="lolA"/>
    <property type="match status" value="1"/>
</dbReference>
<evidence type="ECO:0000256" key="9">
    <source>
        <dbReference type="ARBA" id="ARBA00023186"/>
    </source>
</evidence>